<keyword evidence="3" id="KW-1003">Cell membrane</keyword>
<evidence type="ECO:0000256" key="8">
    <source>
        <dbReference type="SAM" id="Phobius"/>
    </source>
</evidence>
<protein>
    <recommendedName>
        <fullName evidence="11">Sulphur transport domain-containing protein</fullName>
    </recommendedName>
</protein>
<feature type="transmembrane region" description="Helical" evidence="8">
    <location>
        <begin position="23"/>
        <end position="40"/>
    </location>
</feature>
<evidence type="ECO:0000313" key="9">
    <source>
        <dbReference type="EMBL" id="KAJ2898919.1"/>
    </source>
</evidence>
<proteinExistence type="predicted"/>
<dbReference type="EMBL" id="JAKWBI020000213">
    <property type="protein sequence ID" value="KAJ2898919.1"/>
    <property type="molecule type" value="Genomic_DNA"/>
</dbReference>
<accession>A0AAD5RP05</accession>
<sequence>MALSGACPGTVLAQVGVGIKSGFYALDGAVLAGVFWTSILRPILKPCHPKPAPATSEGEEEKALKLTVHEHIKCPPSAMLLAFEALCAAAVAGTVYLTAPSATAKISPILGGFLIGLSQLWSLVSRKSLLGASTAYEELATHALWLLKGLPSASRPSGYNNIIFASGMAGGAFLLGNFFPNFVEGAAVAVPPLMAVAGGFLMVLGARIAGGCTSGHGISGMSMFSVSSFVTIGTALAVGVVARSLLMPAFGA</sequence>
<feature type="transmembrane region" description="Helical" evidence="8">
    <location>
        <begin position="158"/>
        <end position="179"/>
    </location>
</feature>
<keyword evidence="4" id="KW-0997">Cell inner membrane</keyword>
<dbReference type="PANTHER" id="PTHR30574:SF1">
    <property type="entry name" value="SULPHUR TRANSPORT DOMAIN-CONTAINING PROTEIN"/>
    <property type="match status" value="1"/>
</dbReference>
<evidence type="ECO:0000256" key="3">
    <source>
        <dbReference type="ARBA" id="ARBA00022475"/>
    </source>
</evidence>
<evidence type="ECO:0000256" key="2">
    <source>
        <dbReference type="ARBA" id="ARBA00022448"/>
    </source>
</evidence>
<keyword evidence="5 8" id="KW-0812">Transmembrane</keyword>
<name>A0AAD5RP05_9PEZI</name>
<organism evidence="9 10">
    <name type="scientific">Zalerion maritima</name>
    <dbReference type="NCBI Taxonomy" id="339359"/>
    <lineage>
        <taxon>Eukaryota</taxon>
        <taxon>Fungi</taxon>
        <taxon>Dikarya</taxon>
        <taxon>Ascomycota</taxon>
        <taxon>Pezizomycotina</taxon>
        <taxon>Sordariomycetes</taxon>
        <taxon>Lulworthiomycetidae</taxon>
        <taxon>Lulworthiales</taxon>
        <taxon>Lulworthiaceae</taxon>
        <taxon>Zalerion</taxon>
    </lineage>
</organism>
<reference evidence="9" key="1">
    <citation type="submission" date="2022-07" db="EMBL/GenBank/DDBJ databases">
        <title>Draft genome sequence of Zalerion maritima ATCC 34329, a (micro)plastics degrading marine fungus.</title>
        <authorList>
            <person name="Paco A."/>
            <person name="Goncalves M.F.M."/>
            <person name="Rocha-Santos T.A.P."/>
            <person name="Alves A."/>
        </authorList>
    </citation>
    <scope>NUCLEOTIDE SEQUENCE</scope>
    <source>
        <strain evidence="9">ATCC 34329</strain>
    </source>
</reference>
<evidence type="ECO:0000256" key="1">
    <source>
        <dbReference type="ARBA" id="ARBA00004429"/>
    </source>
</evidence>
<dbReference type="AlphaFoldDB" id="A0AAD5RP05"/>
<evidence type="ECO:0000256" key="7">
    <source>
        <dbReference type="ARBA" id="ARBA00023136"/>
    </source>
</evidence>
<evidence type="ECO:0000313" key="10">
    <source>
        <dbReference type="Proteomes" id="UP001201980"/>
    </source>
</evidence>
<feature type="transmembrane region" description="Helical" evidence="8">
    <location>
        <begin position="105"/>
        <end position="124"/>
    </location>
</feature>
<dbReference type="PANTHER" id="PTHR30574">
    <property type="entry name" value="INNER MEMBRANE PROTEIN YEDE"/>
    <property type="match status" value="1"/>
</dbReference>
<evidence type="ECO:0000256" key="4">
    <source>
        <dbReference type="ARBA" id="ARBA00022519"/>
    </source>
</evidence>
<evidence type="ECO:0008006" key="11">
    <source>
        <dbReference type="Google" id="ProtNLM"/>
    </source>
</evidence>
<evidence type="ECO:0000256" key="5">
    <source>
        <dbReference type="ARBA" id="ARBA00022692"/>
    </source>
</evidence>
<feature type="transmembrane region" description="Helical" evidence="8">
    <location>
        <begin position="221"/>
        <end position="242"/>
    </location>
</feature>
<dbReference type="InterPro" id="IPR007272">
    <property type="entry name" value="Sulf_transp_TsuA/YedE"/>
</dbReference>
<comment type="caution">
    <text evidence="9">The sequence shown here is derived from an EMBL/GenBank/DDBJ whole genome shotgun (WGS) entry which is preliminary data.</text>
</comment>
<gene>
    <name evidence="9" type="ORF">MKZ38_003603</name>
</gene>
<dbReference type="Proteomes" id="UP001201980">
    <property type="component" value="Unassembled WGS sequence"/>
</dbReference>
<comment type="subcellular location">
    <subcellularLocation>
        <location evidence="1">Cell inner membrane</location>
        <topology evidence="1">Multi-pass membrane protein</topology>
    </subcellularLocation>
</comment>
<keyword evidence="10" id="KW-1185">Reference proteome</keyword>
<feature type="transmembrane region" description="Helical" evidence="8">
    <location>
        <begin position="185"/>
        <end position="209"/>
    </location>
</feature>
<dbReference type="GO" id="GO:0005886">
    <property type="term" value="C:plasma membrane"/>
    <property type="evidence" value="ECO:0007669"/>
    <property type="project" value="UniProtKB-SubCell"/>
</dbReference>
<evidence type="ECO:0000256" key="6">
    <source>
        <dbReference type="ARBA" id="ARBA00022989"/>
    </source>
</evidence>
<dbReference type="Pfam" id="PF04143">
    <property type="entry name" value="Sulf_transp"/>
    <property type="match status" value="1"/>
</dbReference>
<keyword evidence="7 8" id="KW-0472">Membrane</keyword>
<feature type="transmembrane region" description="Helical" evidence="8">
    <location>
        <begin position="78"/>
        <end position="99"/>
    </location>
</feature>
<keyword evidence="6 8" id="KW-1133">Transmembrane helix</keyword>
<keyword evidence="2" id="KW-0813">Transport</keyword>